<evidence type="ECO:0000256" key="2">
    <source>
        <dbReference type="ARBA" id="ARBA00022670"/>
    </source>
</evidence>
<sequence length="191" mass="21447">MIKIILVLFLLFNVVKLEGNISNYENKGLIANGQKYDVDKYPFVVIIVIKVFLNSIAAKAVCTGSLISQWFVLTAAHCTENITISDINIFRGNSHQQIQHIYQHNMYNPLTFRADICLLKLRKPFKNVDHYISVSGHPDDFSDGKSLDCVVIGFGITAVTPQPDFIGYMTNANVTYGPTACQLPNRNYTLK</sequence>
<keyword evidence="3" id="KW-0378">Hydrolase</keyword>
<keyword evidence="4" id="KW-0720">Serine protease</keyword>
<evidence type="ECO:0000259" key="7">
    <source>
        <dbReference type="PROSITE" id="PS50240"/>
    </source>
</evidence>
<evidence type="ECO:0000256" key="1">
    <source>
        <dbReference type="ARBA" id="ARBA00007664"/>
    </source>
</evidence>
<evidence type="ECO:0000313" key="8">
    <source>
        <dbReference type="EMBL" id="MBY25814.1"/>
    </source>
</evidence>
<accession>A0A2S2P8R4</accession>
<organism evidence="8">
    <name type="scientific">Schizaphis graminum</name>
    <name type="common">Green bug aphid</name>
    <dbReference type="NCBI Taxonomy" id="13262"/>
    <lineage>
        <taxon>Eukaryota</taxon>
        <taxon>Metazoa</taxon>
        <taxon>Ecdysozoa</taxon>
        <taxon>Arthropoda</taxon>
        <taxon>Hexapoda</taxon>
        <taxon>Insecta</taxon>
        <taxon>Pterygota</taxon>
        <taxon>Neoptera</taxon>
        <taxon>Paraneoptera</taxon>
        <taxon>Hemiptera</taxon>
        <taxon>Sternorrhyncha</taxon>
        <taxon>Aphidomorpha</taxon>
        <taxon>Aphidoidea</taxon>
        <taxon>Aphididae</taxon>
        <taxon>Aphidini</taxon>
        <taxon>Schizaphis</taxon>
    </lineage>
</organism>
<dbReference type="Gene3D" id="2.40.10.10">
    <property type="entry name" value="Trypsin-like serine proteases"/>
    <property type="match status" value="1"/>
</dbReference>
<name>A0A2S2P8R4_SCHGA</name>
<keyword evidence="2" id="KW-0645">Protease</keyword>
<dbReference type="GO" id="GO:0004252">
    <property type="term" value="F:serine-type endopeptidase activity"/>
    <property type="evidence" value="ECO:0007669"/>
    <property type="project" value="InterPro"/>
</dbReference>
<dbReference type="AlphaFoldDB" id="A0A2S2P8R4"/>
<evidence type="ECO:0000256" key="4">
    <source>
        <dbReference type="ARBA" id="ARBA00022825"/>
    </source>
</evidence>
<dbReference type="PROSITE" id="PS00134">
    <property type="entry name" value="TRYPSIN_HIS"/>
    <property type="match status" value="1"/>
</dbReference>
<feature type="chain" id="PRO_5015540692" evidence="6">
    <location>
        <begin position="18"/>
        <end position="191"/>
    </location>
</feature>
<evidence type="ECO:0000256" key="3">
    <source>
        <dbReference type="ARBA" id="ARBA00022801"/>
    </source>
</evidence>
<dbReference type="PANTHER" id="PTHR24276:SF98">
    <property type="entry name" value="FI18310P1-RELATED"/>
    <property type="match status" value="1"/>
</dbReference>
<feature type="domain" description="Peptidase S1" evidence="7">
    <location>
        <begin position="30"/>
        <end position="157"/>
    </location>
</feature>
<dbReference type="InterPro" id="IPR009003">
    <property type="entry name" value="Peptidase_S1_PA"/>
</dbReference>
<keyword evidence="6" id="KW-0732">Signal</keyword>
<comment type="similarity">
    <text evidence="1">Belongs to the peptidase S1 family.</text>
</comment>
<dbReference type="Pfam" id="PF00089">
    <property type="entry name" value="Trypsin"/>
    <property type="match status" value="1"/>
</dbReference>
<proteinExistence type="inferred from homology"/>
<reference evidence="8" key="1">
    <citation type="submission" date="2018-04" db="EMBL/GenBank/DDBJ databases">
        <title>Transcriptome of Schizaphis graminum biotype I.</title>
        <authorList>
            <person name="Scully E.D."/>
            <person name="Geib S.M."/>
            <person name="Palmer N.A."/>
            <person name="Koch K."/>
            <person name="Bradshaw J."/>
            <person name="Heng-Moss T."/>
            <person name="Sarath G."/>
        </authorList>
    </citation>
    <scope>NUCLEOTIDE SEQUENCE</scope>
</reference>
<dbReference type="GO" id="GO:0006508">
    <property type="term" value="P:proteolysis"/>
    <property type="evidence" value="ECO:0007669"/>
    <property type="project" value="UniProtKB-KW"/>
</dbReference>
<dbReference type="InterPro" id="IPR043504">
    <property type="entry name" value="Peptidase_S1_PA_chymotrypsin"/>
</dbReference>
<dbReference type="PANTHER" id="PTHR24276">
    <property type="entry name" value="POLYSERASE-RELATED"/>
    <property type="match status" value="1"/>
</dbReference>
<feature type="signal peptide" evidence="6">
    <location>
        <begin position="1"/>
        <end position="17"/>
    </location>
</feature>
<dbReference type="PRINTS" id="PR00722">
    <property type="entry name" value="CHYMOTRYPSIN"/>
</dbReference>
<evidence type="ECO:0000256" key="6">
    <source>
        <dbReference type="SAM" id="SignalP"/>
    </source>
</evidence>
<keyword evidence="5" id="KW-1015">Disulfide bond</keyword>
<dbReference type="InterPro" id="IPR001254">
    <property type="entry name" value="Trypsin_dom"/>
</dbReference>
<dbReference type="InterPro" id="IPR018114">
    <property type="entry name" value="TRYPSIN_HIS"/>
</dbReference>
<dbReference type="InterPro" id="IPR001314">
    <property type="entry name" value="Peptidase_S1A"/>
</dbReference>
<dbReference type="SUPFAM" id="SSF50494">
    <property type="entry name" value="Trypsin-like serine proteases"/>
    <property type="match status" value="1"/>
</dbReference>
<dbReference type="EMBL" id="GGMR01013195">
    <property type="protein sequence ID" value="MBY25814.1"/>
    <property type="molecule type" value="Transcribed_RNA"/>
</dbReference>
<gene>
    <name evidence="8" type="primary">EURM3</name>
    <name evidence="8" type="ORF">g.2607</name>
</gene>
<dbReference type="SMART" id="SM00020">
    <property type="entry name" value="Tryp_SPc"/>
    <property type="match status" value="1"/>
</dbReference>
<protein>
    <submittedName>
        <fullName evidence="8">Mite allergen Eur m 3</fullName>
    </submittedName>
</protein>
<evidence type="ECO:0000256" key="5">
    <source>
        <dbReference type="ARBA" id="ARBA00023157"/>
    </source>
</evidence>
<dbReference type="InterPro" id="IPR050430">
    <property type="entry name" value="Peptidase_S1"/>
</dbReference>
<dbReference type="PROSITE" id="PS50240">
    <property type="entry name" value="TRYPSIN_DOM"/>
    <property type="match status" value="1"/>
</dbReference>